<comment type="caution">
    <text evidence="4">The sequence shown here is derived from an EMBL/GenBank/DDBJ whole genome shotgun (WGS) entry which is preliminary data.</text>
</comment>
<protein>
    <recommendedName>
        <fullName evidence="3">CN hydrolase domain-containing protein</fullName>
    </recommendedName>
</protein>
<name>A0A6G0Q9T9_9STRA</name>
<dbReference type="Proteomes" id="UP000486351">
    <property type="component" value="Unassembled WGS sequence"/>
</dbReference>
<dbReference type="SUPFAM" id="SSF56317">
    <property type="entry name" value="Carbon-nitrogen hydrolase"/>
    <property type="match status" value="1"/>
</dbReference>
<dbReference type="AlphaFoldDB" id="A0A6G0Q9T9"/>
<organism evidence="4 5">
    <name type="scientific">Phytophthora fragariae</name>
    <dbReference type="NCBI Taxonomy" id="53985"/>
    <lineage>
        <taxon>Eukaryota</taxon>
        <taxon>Sar</taxon>
        <taxon>Stramenopiles</taxon>
        <taxon>Oomycota</taxon>
        <taxon>Peronosporomycetes</taxon>
        <taxon>Peronosporales</taxon>
        <taxon>Peronosporaceae</taxon>
        <taxon>Phytophthora</taxon>
    </lineage>
</organism>
<dbReference type="PANTHER" id="PTHR46044:SF14">
    <property type="entry name" value="ARYLACETONITRILASE"/>
    <property type="match status" value="1"/>
</dbReference>
<feature type="non-terminal residue" evidence="4">
    <location>
        <position position="95"/>
    </location>
</feature>
<dbReference type="EMBL" id="QXFY01004508">
    <property type="protein sequence ID" value="KAE9277032.1"/>
    <property type="molecule type" value="Genomic_DNA"/>
</dbReference>
<comment type="similarity">
    <text evidence="1">Belongs to the carbon-nitrogen hydrolase superfamily. Nitrilase family.</text>
</comment>
<dbReference type="PANTHER" id="PTHR46044">
    <property type="entry name" value="NITRILASE"/>
    <property type="match status" value="1"/>
</dbReference>
<dbReference type="InterPro" id="IPR036526">
    <property type="entry name" value="C-N_Hydrolase_sf"/>
</dbReference>
<evidence type="ECO:0000256" key="2">
    <source>
        <dbReference type="ARBA" id="ARBA00022801"/>
    </source>
</evidence>
<reference evidence="4 5" key="1">
    <citation type="submission" date="2018-09" db="EMBL/GenBank/DDBJ databases">
        <title>Genomic investigation of the strawberry pathogen Phytophthora fragariae indicates pathogenicity is determined by transcriptional variation in three key races.</title>
        <authorList>
            <person name="Adams T.M."/>
            <person name="Armitage A.D."/>
            <person name="Sobczyk M.K."/>
            <person name="Bates H.J."/>
            <person name="Dunwell J.M."/>
            <person name="Nellist C.F."/>
            <person name="Harrison R.J."/>
        </authorList>
    </citation>
    <scope>NUCLEOTIDE SEQUENCE [LARGE SCALE GENOMIC DNA]</scope>
    <source>
        <strain evidence="4 5">NOV-77</strain>
    </source>
</reference>
<dbReference type="Gene3D" id="3.60.110.10">
    <property type="entry name" value="Carbon-nitrogen hydrolase"/>
    <property type="match status" value="1"/>
</dbReference>
<evidence type="ECO:0000259" key="3">
    <source>
        <dbReference type="PROSITE" id="PS50263"/>
    </source>
</evidence>
<feature type="domain" description="CN hydrolase" evidence="3">
    <location>
        <begin position="8"/>
        <end position="95"/>
    </location>
</feature>
<dbReference type="InterPro" id="IPR044149">
    <property type="entry name" value="Nitrilases_CHs"/>
</dbReference>
<dbReference type="Pfam" id="PF00795">
    <property type="entry name" value="CN_hydrolase"/>
    <property type="match status" value="1"/>
</dbReference>
<gene>
    <name evidence="4" type="ORF">PF008_g28946</name>
</gene>
<evidence type="ECO:0000313" key="5">
    <source>
        <dbReference type="Proteomes" id="UP000486351"/>
    </source>
</evidence>
<accession>A0A6G0Q9T9</accession>
<dbReference type="GO" id="GO:0016787">
    <property type="term" value="F:hydrolase activity"/>
    <property type="evidence" value="ECO:0007669"/>
    <property type="project" value="UniProtKB-KW"/>
</dbReference>
<evidence type="ECO:0000256" key="1">
    <source>
        <dbReference type="ARBA" id="ARBA00008129"/>
    </source>
</evidence>
<proteinExistence type="inferred from homology"/>
<dbReference type="PROSITE" id="PS50263">
    <property type="entry name" value="CN_HYDROLASE"/>
    <property type="match status" value="1"/>
</dbReference>
<evidence type="ECO:0000313" key="4">
    <source>
        <dbReference type="EMBL" id="KAE9277032.1"/>
    </source>
</evidence>
<keyword evidence="2" id="KW-0378">Hydrolase</keyword>
<dbReference type="InterPro" id="IPR003010">
    <property type="entry name" value="C-N_Hydrolase"/>
</dbReference>
<sequence length="95" mass="10323">MAPSESIVRVAAVQAEPEWLDLQAGVKKTCSLIAEAAEGGAQLVSFPSYPAWIWTRPVDPELTIKYIENSLKIDSPEMEMIRAAAAMHNVNVVLG</sequence>